<evidence type="ECO:0000259" key="2">
    <source>
        <dbReference type="PROSITE" id="PS50089"/>
    </source>
</evidence>
<sequence length="693" mass="81259">MTNIFLSQREELSQTELTITNDACITYSDRIPKQEFDDILKHRNNNMIEFGKQHPNICFYKIMKLNIAKCTVDTSYLPTICNLEITDNSKFNACFSIFILNPESNSAIRIRNSTATFENCHFSNAQNFAICIDHSSVSFKNCIFYNNTGSCLAENNSNANFTDCIFENNKKAISASNSNIKLTKATIKDEMPIHLINSEGYFYECDLSMIKKAILISGNKSNPVFVGCRFSDIKSNFGFICENKCRPLFLNCNFSKFNSSCFSVSRNSELYIQNCDLKEINEYYFCIFYGAKVIHYNINKGEDISTKNQISKNSKCKKKEIGIITYKELVRPIDVIKDEEEYHEIIVSDNCCRCNKKINDFNQNLDSNVSFKYCQYDHTFCEDCCKNIFVCPICRTPLTFYSRLDLHNEIVHYHHTNHNPITRQGVFDKLKNIPSEELRIQVYLLKRFFNDSVYIEYLTKAKETLFDQCIEFRDLYISICLSDQLTCDVNNTQSFDTLFLNQINNCKYKFIDRYELDECSIKWLFYELKLVGQPIKLYRELIKKIRKSSTRYTDISITFMKNNFMSFETDMRESIINKKAPLDLPKFLESLFCTYQVLYSMLSEIKNIKDIKDDEKIKKIKNIGNIDDIKKIKKECHDNYIDAIIKNIFSKLNDLYNDLHSNRNIFNYNVNWEINQLISMHDDCLNMTRDPFS</sequence>
<gene>
    <name evidence="3" type="ORF">M9Y10_009925</name>
</gene>
<evidence type="ECO:0000256" key="1">
    <source>
        <dbReference type="PROSITE-ProRule" id="PRU00175"/>
    </source>
</evidence>
<protein>
    <recommendedName>
        <fullName evidence="2">RING-type domain-containing protein</fullName>
    </recommendedName>
</protein>
<dbReference type="SUPFAM" id="SSF51126">
    <property type="entry name" value="Pectin lyase-like"/>
    <property type="match status" value="1"/>
</dbReference>
<dbReference type="EMBL" id="JAPFFF010000015">
    <property type="protein sequence ID" value="KAK8866956.1"/>
    <property type="molecule type" value="Genomic_DNA"/>
</dbReference>
<dbReference type="InterPro" id="IPR013087">
    <property type="entry name" value="Znf_C2H2_type"/>
</dbReference>
<feature type="domain" description="RING-type" evidence="2">
    <location>
        <begin position="351"/>
        <end position="395"/>
    </location>
</feature>
<dbReference type="InterPro" id="IPR039448">
    <property type="entry name" value="Beta_helix"/>
</dbReference>
<dbReference type="InterPro" id="IPR001841">
    <property type="entry name" value="Znf_RING"/>
</dbReference>
<proteinExistence type="predicted"/>
<evidence type="ECO:0000313" key="4">
    <source>
        <dbReference type="Proteomes" id="UP001470230"/>
    </source>
</evidence>
<dbReference type="Gene3D" id="2.160.20.10">
    <property type="entry name" value="Single-stranded right-handed beta-helix, Pectin lyase-like"/>
    <property type="match status" value="1"/>
</dbReference>
<keyword evidence="1" id="KW-0479">Metal-binding</keyword>
<keyword evidence="1" id="KW-0862">Zinc</keyword>
<comment type="caution">
    <text evidence="3">The sequence shown here is derived from an EMBL/GenBank/DDBJ whole genome shotgun (WGS) entry which is preliminary data.</text>
</comment>
<name>A0ABR2IR44_9EUKA</name>
<dbReference type="Proteomes" id="UP001470230">
    <property type="component" value="Unassembled WGS sequence"/>
</dbReference>
<reference evidence="3 4" key="1">
    <citation type="submission" date="2024-04" db="EMBL/GenBank/DDBJ databases">
        <title>Tritrichomonas musculus Genome.</title>
        <authorList>
            <person name="Alves-Ferreira E."/>
            <person name="Grigg M."/>
            <person name="Lorenzi H."/>
            <person name="Galac M."/>
        </authorList>
    </citation>
    <scope>NUCLEOTIDE SEQUENCE [LARGE SCALE GENOMIC DNA]</scope>
    <source>
        <strain evidence="3 4">EAF2021</strain>
    </source>
</reference>
<dbReference type="Pfam" id="PF13229">
    <property type="entry name" value="Beta_helix"/>
    <property type="match status" value="1"/>
</dbReference>
<accession>A0ABR2IR44</accession>
<dbReference type="InterPro" id="IPR011050">
    <property type="entry name" value="Pectin_lyase_fold/virulence"/>
</dbReference>
<keyword evidence="1" id="KW-0863">Zinc-finger</keyword>
<dbReference type="InterPro" id="IPR012334">
    <property type="entry name" value="Pectin_lyas_fold"/>
</dbReference>
<organism evidence="3 4">
    <name type="scientific">Tritrichomonas musculus</name>
    <dbReference type="NCBI Taxonomy" id="1915356"/>
    <lineage>
        <taxon>Eukaryota</taxon>
        <taxon>Metamonada</taxon>
        <taxon>Parabasalia</taxon>
        <taxon>Tritrichomonadida</taxon>
        <taxon>Tritrichomonadidae</taxon>
        <taxon>Tritrichomonas</taxon>
    </lineage>
</organism>
<dbReference type="PROSITE" id="PS50089">
    <property type="entry name" value="ZF_RING_2"/>
    <property type="match status" value="1"/>
</dbReference>
<evidence type="ECO:0000313" key="3">
    <source>
        <dbReference type="EMBL" id="KAK8866956.1"/>
    </source>
</evidence>
<dbReference type="PROSITE" id="PS00028">
    <property type="entry name" value="ZINC_FINGER_C2H2_1"/>
    <property type="match status" value="1"/>
</dbReference>
<keyword evidence="4" id="KW-1185">Reference proteome</keyword>